<evidence type="ECO:0000313" key="1">
    <source>
        <dbReference type="EMBL" id="JAD14942.1"/>
    </source>
</evidence>
<proteinExistence type="predicted"/>
<reference evidence="1" key="1">
    <citation type="submission" date="2014-09" db="EMBL/GenBank/DDBJ databases">
        <authorList>
            <person name="Magalhaes I.L.F."/>
            <person name="Oliveira U."/>
            <person name="Santos F.R."/>
            <person name="Vidigal T.H.D.A."/>
            <person name="Brescovit A.D."/>
            <person name="Santos A.J."/>
        </authorList>
    </citation>
    <scope>NUCLEOTIDE SEQUENCE</scope>
    <source>
        <tissue evidence="1">Shoot tissue taken approximately 20 cm above the soil surface</tissue>
    </source>
</reference>
<reference evidence="1" key="2">
    <citation type="journal article" date="2015" name="Data Brief">
        <title>Shoot transcriptome of the giant reed, Arundo donax.</title>
        <authorList>
            <person name="Barrero R.A."/>
            <person name="Guerrero F.D."/>
            <person name="Moolhuijzen P."/>
            <person name="Goolsby J.A."/>
            <person name="Tidwell J."/>
            <person name="Bellgard S.E."/>
            <person name="Bellgard M.I."/>
        </authorList>
    </citation>
    <scope>NUCLEOTIDE SEQUENCE</scope>
    <source>
        <tissue evidence="1">Shoot tissue taken approximately 20 cm above the soil surface</tissue>
    </source>
</reference>
<dbReference type="EMBL" id="GBRH01282953">
    <property type="protein sequence ID" value="JAD14942.1"/>
    <property type="molecule type" value="Transcribed_RNA"/>
</dbReference>
<sequence>MDSRVRAMANNEYCHNLISFYSTSQKKISFNSKKRRMWIHQSVSS</sequence>
<protein>
    <submittedName>
        <fullName evidence="1">Uncharacterized protein</fullName>
    </submittedName>
</protein>
<accession>A0A0A8XT87</accession>
<organism evidence="1">
    <name type="scientific">Arundo donax</name>
    <name type="common">Giant reed</name>
    <name type="synonym">Donax arundinaceus</name>
    <dbReference type="NCBI Taxonomy" id="35708"/>
    <lineage>
        <taxon>Eukaryota</taxon>
        <taxon>Viridiplantae</taxon>
        <taxon>Streptophyta</taxon>
        <taxon>Embryophyta</taxon>
        <taxon>Tracheophyta</taxon>
        <taxon>Spermatophyta</taxon>
        <taxon>Magnoliopsida</taxon>
        <taxon>Liliopsida</taxon>
        <taxon>Poales</taxon>
        <taxon>Poaceae</taxon>
        <taxon>PACMAD clade</taxon>
        <taxon>Arundinoideae</taxon>
        <taxon>Arundineae</taxon>
        <taxon>Arundo</taxon>
    </lineage>
</organism>
<name>A0A0A8XT87_ARUDO</name>
<dbReference type="AlphaFoldDB" id="A0A0A8XT87"/>